<evidence type="ECO:0000313" key="3">
    <source>
        <dbReference type="EMBL" id="CAL6018123.1"/>
    </source>
</evidence>
<keyword evidence="2" id="KW-0472">Membrane</keyword>
<feature type="transmembrane region" description="Helical" evidence="2">
    <location>
        <begin position="390"/>
        <end position="415"/>
    </location>
</feature>
<proteinExistence type="predicted"/>
<gene>
    <name evidence="3" type="ORF">HINF_LOCUS26313</name>
</gene>
<evidence type="ECO:0000256" key="1">
    <source>
        <dbReference type="SAM" id="Coils"/>
    </source>
</evidence>
<dbReference type="EMBL" id="CAXDID020000080">
    <property type="protein sequence ID" value="CAL6018123.1"/>
    <property type="molecule type" value="Genomic_DNA"/>
</dbReference>
<dbReference type="Proteomes" id="UP001642409">
    <property type="component" value="Unassembled WGS sequence"/>
</dbReference>
<keyword evidence="1" id="KW-0175">Coiled coil</keyword>
<dbReference type="InterPro" id="IPR009030">
    <property type="entry name" value="Growth_fac_rcpt_cys_sf"/>
</dbReference>
<protein>
    <submittedName>
        <fullName evidence="3">Cysteine-rich_membrane protein 1</fullName>
    </submittedName>
</protein>
<name>A0ABP1IKQ6_9EUKA</name>
<accession>A0ABP1IKQ6</accession>
<reference evidence="3 4" key="1">
    <citation type="submission" date="2024-07" db="EMBL/GenBank/DDBJ databases">
        <authorList>
            <person name="Akdeniz Z."/>
        </authorList>
    </citation>
    <scope>NUCLEOTIDE SEQUENCE [LARGE SCALE GENOMIC DNA]</scope>
</reference>
<dbReference type="SUPFAM" id="SSF57184">
    <property type="entry name" value="Growth factor receptor domain"/>
    <property type="match status" value="2"/>
</dbReference>
<keyword evidence="2" id="KW-1133">Transmembrane helix</keyword>
<evidence type="ECO:0000256" key="2">
    <source>
        <dbReference type="SAM" id="Phobius"/>
    </source>
</evidence>
<evidence type="ECO:0000313" key="4">
    <source>
        <dbReference type="Proteomes" id="UP001642409"/>
    </source>
</evidence>
<sequence length="452" mass="48565">MALLLAVLMQVNEKNCEHGFVLEGNDCVCKQKLSSDGHKCVEKCSDVSENEVLGKCVTITKKEGGNIGFPCLDDSECSWTSGSYCVLGNCACDNAQGYITLGTQCHNCWSSSQYVKNGQCIPCQSGEKLSVVTHTCQCVDPGYGVYGPYGPESCVFCNGLSLIAVNGQCQSCPVGQKFSNGNCICDLSAGYAGPLSTCENCWSQNKIADSNGWTCIDCPLNSLFQTDQCICDSSKGFTGSDPNSCVNCWTQNQTIVSGQCQACAVGTVFKVSKCECDENQGFVGSDPAQCTSCWTQNKTVVSGQCQFCAAGAAFDTDKCVCDELYGYAGADPNACQDCWSNSQVVSQAQCVTCSSLDAYSVYDTDNICKCELGYEKQNNICEKKQITQTIIVIAICVPVAVVIISVVLMCCCIIAGKKKKQKEEDENEETQNKNRQIQVVPITPPQVNDVVQ</sequence>
<keyword evidence="4" id="KW-1185">Reference proteome</keyword>
<comment type="caution">
    <text evidence="3">The sequence shown here is derived from an EMBL/GenBank/DDBJ whole genome shotgun (WGS) entry which is preliminary data.</text>
</comment>
<keyword evidence="2" id="KW-0812">Transmembrane</keyword>
<feature type="coiled-coil region" evidence="1">
    <location>
        <begin position="413"/>
        <end position="440"/>
    </location>
</feature>
<organism evidence="3 4">
    <name type="scientific">Hexamita inflata</name>
    <dbReference type="NCBI Taxonomy" id="28002"/>
    <lineage>
        <taxon>Eukaryota</taxon>
        <taxon>Metamonada</taxon>
        <taxon>Diplomonadida</taxon>
        <taxon>Hexamitidae</taxon>
        <taxon>Hexamitinae</taxon>
        <taxon>Hexamita</taxon>
    </lineage>
</organism>